<comment type="caution">
    <text evidence="2">The sequence shown here is derived from an EMBL/GenBank/DDBJ whole genome shotgun (WGS) entry which is preliminary data.</text>
</comment>
<dbReference type="EMBL" id="JAEPDI010000005">
    <property type="protein sequence ID" value="MCG7939188.1"/>
    <property type="molecule type" value="Genomic_DNA"/>
</dbReference>
<evidence type="ECO:0000256" key="1">
    <source>
        <dbReference type="SAM" id="Phobius"/>
    </source>
</evidence>
<evidence type="ECO:0000313" key="3">
    <source>
        <dbReference type="Proteomes" id="UP000886687"/>
    </source>
</evidence>
<proteinExistence type="predicted"/>
<feature type="transmembrane region" description="Helical" evidence="1">
    <location>
        <begin position="12"/>
        <end position="34"/>
    </location>
</feature>
<organism evidence="2 3">
    <name type="scientific">Candidatus Thiodiazotropha lotti</name>
    <dbReference type="NCBI Taxonomy" id="2792787"/>
    <lineage>
        <taxon>Bacteria</taxon>
        <taxon>Pseudomonadati</taxon>
        <taxon>Pseudomonadota</taxon>
        <taxon>Gammaproteobacteria</taxon>
        <taxon>Chromatiales</taxon>
        <taxon>Sedimenticolaceae</taxon>
        <taxon>Candidatus Thiodiazotropha</taxon>
    </lineage>
</organism>
<keyword evidence="1" id="KW-0472">Membrane</keyword>
<name>A0A9E4K551_9GAMM</name>
<protein>
    <submittedName>
        <fullName evidence="2">Uncharacterized protein</fullName>
    </submittedName>
</protein>
<keyword evidence="1" id="KW-1133">Transmembrane helix</keyword>
<reference evidence="2" key="1">
    <citation type="journal article" date="2021" name="Proc. Natl. Acad. Sci. U.S.A.">
        <title>Global biogeography of chemosynthetic symbionts reveals both localized and globally distributed symbiont groups. .</title>
        <authorList>
            <person name="Osvatic J.T."/>
            <person name="Wilkins L.G.E."/>
            <person name="Leibrecht L."/>
            <person name="Leray M."/>
            <person name="Zauner S."/>
            <person name="Polzin J."/>
            <person name="Camacho Y."/>
            <person name="Gros O."/>
            <person name="van Gils J.A."/>
            <person name="Eisen J.A."/>
            <person name="Petersen J.M."/>
            <person name="Yuen B."/>
        </authorList>
    </citation>
    <scope>NUCLEOTIDE SEQUENCE</scope>
    <source>
        <strain evidence="2">MAGL173</strain>
    </source>
</reference>
<gene>
    <name evidence="2" type="ORF">JAZ04_10080</name>
</gene>
<sequence length="51" mass="5578">MKRQHLHHKPDFFAVVVVLVMIGFGLTLAVQVGASDRHEVVHSEVSQAEAG</sequence>
<accession>A0A9E4K551</accession>
<evidence type="ECO:0000313" key="2">
    <source>
        <dbReference type="EMBL" id="MCG7939188.1"/>
    </source>
</evidence>
<keyword evidence="1" id="KW-0812">Transmembrane</keyword>
<dbReference type="AlphaFoldDB" id="A0A9E4K551"/>
<dbReference type="Proteomes" id="UP000886687">
    <property type="component" value="Unassembled WGS sequence"/>
</dbReference>